<sequence length="117" mass="13113">MTQKVWFQLVDEETRGAYEDAQKASVSSDVANDIGDLRQEIWNRFRDDTLEDIVADQLCIYYNRAVYDDEDGQSLEDDSPIGSFGTASDAHIVVVKLPVLKPPTPLILTVQASYPAF</sequence>
<dbReference type="AlphaFoldDB" id="A0AAD9H0X0"/>
<gene>
    <name evidence="1" type="ORF">P3T76_001546</name>
</gene>
<dbReference type="EMBL" id="JASMQC010000002">
    <property type="protein sequence ID" value="KAK1947536.1"/>
    <property type="molecule type" value="Genomic_DNA"/>
</dbReference>
<reference evidence="1" key="1">
    <citation type="submission" date="2023-08" db="EMBL/GenBank/DDBJ databases">
        <title>Reference Genome Resource for the Citrus Pathogen Phytophthora citrophthora.</title>
        <authorList>
            <person name="Moller H."/>
            <person name="Coetzee B."/>
            <person name="Rose L.J."/>
            <person name="Van Niekerk J.M."/>
        </authorList>
    </citation>
    <scope>NUCLEOTIDE SEQUENCE</scope>
    <source>
        <strain evidence="1">STE-U-9442</strain>
    </source>
</reference>
<accession>A0AAD9H0X0</accession>
<organism evidence="1 2">
    <name type="scientific">Phytophthora citrophthora</name>
    <dbReference type="NCBI Taxonomy" id="4793"/>
    <lineage>
        <taxon>Eukaryota</taxon>
        <taxon>Sar</taxon>
        <taxon>Stramenopiles</taxon>
        <taxon>Oomycota</taxon>
        <taxon>Peronosporomycetes</taxon>
        <taxon>Peronosporales</taxon>
        <taxon>Peronosporaceae</taxon>
        <taxon>Phytophthora</taxon>
    </lineage>
</organism>
<evidence type="ECO:0000313" key="2">
    <source>
        <dbReference type="Proteomes" id="UP001259832"/>
    </source>
</evidence>
<evidence type="ECO:0000313" key="1">
    <source>
        <dbReference type="EMBL" id="KAK1947536.1"/>
    </source>
</evidence>
<name>A0AAD9H0X0_9STRA</name>
<keyword evidence="2" id="KW-1185">Reference proteome</keyword>
<dbReference type="Proteomes" id="UP001259832">
    <property type="component" value="Unassembled WGS sequence"/>
</dbReference>
<comment type="caution">
    <text evidence="1">The sequence shown here is derived from an EMBL/GenBank/DDBJ whole genome shotgun (WGS) entry which is preliminary data.</text>
</comment>
<proteinExistence type="predicted"/>
<protein>
    <submittedName>
        <fullName evidence="1">Uncharacterized protein</fullName>
    </submittedName>
</protein>